<evidence type="ECO:0000313" key="1">
    <source>
        <dbReference type="EMBL" id="KAF4393213.1"/>
    </source>
</evidence>
<keyword evidence="2" id="KW-1185">Reference proteome</keyword>
<dbReference type="EMBL" id="JAATIQ010000049">
    <property type="protein sequence ID" value="KAF4393213.1"/>
    <property type="molecule type" value="Genomic_DNA"/>
</dbReference>
<reference evidence="1 2" key="1">
    <citation type="journal article" date="2020" name="bioRxiv">
        <title>Sequence and annotation of 42 cannabis genomes reveals extensive copy number variation in cannabinoid synthesis and pathogen resistance genes.</title>
        <authorList>
            <person name="Mckernan K.J."/>
            <person name="Helbert Y."/>
            <person name="Kane L.T."/>
            <person name="Ebling H."/>
            <person name="Zhang L."/>
            <person name="Liu B."/>
            <person name="Eaton Z."/>
            <person name="Mclaughlin S."/>
            <person name="Kingan S."/>
            <person name="Baybayan P."/>
            <person name="Concepcion G."/>
            <person name="Jordan M."/>
            <person name="Riva A."/>
            <person name="Barbazuk W."/>
            <person name="Harkins T."/>
        </authorList>
    </citation>
    <scope>NUCLEOTIDE SEQUENCE [LARGE SCALE GENOMIC DNA]</scope>
    <source>
        <strain evidence="2">cv. Jamaican Lion 4</strain>
        <tissue evidence="1">Leaf</tissue>
    </source>
</reference>
<dbReference type="Proteomes" id="UP000583929">
    <property type="component" value="Unassembled WGS sequence"/>
</dbReference>
<accession>A0A7J6HD01</accession>
<comment type="caution">
    <text evidence="1">The sequence shown here is derived from an EMBL/GenBank/DDBJ whole genome shotgun (WGS) entry which is preliminary data.</text>
</comment>
<name>A0A7J6HD01_CANSA</name>
<sequence length="75" mass="8187">MATCKQHKGNIEIIERISSEDLQLTIKICIDSLQSTLILVKCSVAAKLRLLTKNRSENQALIGESGAVPTLIPLL</sequence>
<organism evidence="1 2">
    <name type="scientific">Cannabis sativa</name>
    <name type="common">Hemp</name>
    <name type="synonym">Marijuana</name>
    <dbReference type="NCBI Taxonomy" id="3483"/>
    <lineage>
        <taxon>Eukaryota</taxon>
        <taxon>Viridiplantae</taxon>
        <taxon>Streptophyta</taxon>
        <taxon>Embryophyta</taxon>
        <taxon>Tracheophyta</taxon>
        <taxon>Spermatophyta</taxon>
        <taxon>Magnoliopsida</taxon>
        <taxon>eudicotyledons</taxon>
        <taxon>Gunneridae</taxon>
        <taxon>Pentapetalae</taxon>
        <taxon>rosids</taxon>
        <taxon>fabids</taxon>
        <taxon>Rosales</taxon>
        <taxon>Cannabaceae</taxon>
        <taxon>Cannabis</taxon>
    </lineage>
</organism>
<protein>
    <submittedName>
        <fullName evidence="1">Uncharacterized protein</fullName>
    </submittedName>
</protein>
<gene>
    <name evidence="1" type="ORF">G4B88_001947</name>
</gene>
<evidence type="ECO:0000313" key="2">
    <source>
        <dbReference type="Proteomes" id="UP000583929"/>
    </source>
</evidence>
<dbReference type="AlphaFoldDB" id="A0A7J6HD01"/>
<proteinExistence type="predicted"/>